<protein>
    <recommendedName>
        <fullName evidence="5">Coiled-coil protein</fullName>
    </recommendedName>
</protein>
<feature type="transmembrane region" description="Helical" evidence="2">
    <location>
        <begin position="316"/>
        <end position="334"/>
    </location>
</feature>
<dbReference type="Proteomes" id="UP001054252">
    <property type="component" value="Unassembled WGS sequence"/>
</dbReference>
<evidence type="ECO:0000256" key="2">
    <source>
        <dbReference type="SAM" id="Phobius"/>
    </source>
</evidence>
<keyword evidence="2" id="KW-0472">Membrane</keyword>
<keyword evidence="4" id="KW-1185">Reference proteome</keyword>
<feature type="transmembrane region" description="Helical" evidence="2">
    <location>
        <begin position="285"/>
        <end position="304"/>
    </location>
</feature>
<dbReference type="PANTHER" id="PTHR36073:SF1">
    <property type="entry name" value="OS01G0962100 PROTEIN"/>
    <property type="match status" value="1"/>
</dbReference>
<evidence type="ECO:0000256" key="1">
    <source>
        <dbReference type="SAM" id="Coils"/>
    </source>
</evidence>
<feature type="transmembrane region" description="Helical" evidence="2">
    <location>
        <begin position="50"/>
        <end position="76"/>
    </location>
</feature>
<proteinExistence type="predicted"/>
<keyword evidence="1" id="KW-0175">Coiled coil</keyword>
<sequence length="364" mass="41143">MGLFAEVVATIILLVTKPFSLCKLIGVFYVRTTWIVIRTWIDFIKAAVSFHVNLILKAILWMIGLVSLPLQFLMAFQRERLLEKQLHELQFELETLVWDRKELEDHLQTAIKERRIMESILMELEEELESAIAKIELLDGELQELKDENLRLKEIQGKAAWSLKGHNDADGGKNIGIVDNQSVAYGISSWKTSYMSGGITFQDLMINKDGWENKTKSDKEIFNLIKADPTSSGSMDPHMHRAVPKDLETNEVLGQRREAALSQSLFSAVLSLLVGMIIWEADDPCMPLVVALFTVVGLSLKSVVQFFSTIKNKPASDAVALLSFNWFILGTLTYPTLPRIALMLFPLSLNLLDQIAIWFGLSFN</sequence>
<evidence type="ECO:0008006" key="5">
    <source>
        <dbReference type="Google" id="ProtNLM"/>
    </source>
</evidence>
<feature type="coiled-coil region" evidence="1">
    <location>
        <begin position="107"/>
        <end position="158"/>
    </location>
</feature>
<reference evidence="3 4" key="1">
    <citation type="journal article" date="2021" name="Commun. Biol.">
        <title>The genome of Shorea leprosula (Dipterocarpaceae) highlights the ecological relevance of drought in aseasonal tropical rainforests.</title>
        <authorList>
            <person name="Ng K.K.S."/>
            <person name="Kobayashi M.J."/>
            <person name="Fawcett J.A."/>
            <person name="Hatakeyama M."/>
            <person name="Paape T."/>
            <person name="Ng C.H."/>
            <person name="Ang C.C."/>
            <person name="Tnah L.H."/>
            <person name="Lee C.T."/>
            <person name="Nishiyama T."/>
            <person name="Sese J."/>
            <person name="O'Brien M.J."/>
            <person name="Copetti D."/>
            <person name="Mohd Noor M.I."/>
            <person name="Ong R.C."/>
            <person name="Putra M."/>
            <person name="Sireger I.Z."/>
            <person name="Indrioko S."/>
            <person name="Kosugi Y."/>
            <person name="Izuno A."/>
            <person name="Isagi Y."/>
            <person name="Lee S.L."/>
            <person name="Shimizu K.K."/>
        </authorList>
    </citation>
    <scope>NUCLEOTIDE SEQUENCE [LARGE SCALE GENOMIC DNA]</scope>
    <source>
        <strain evidence="3">214</strain>
    </source>
</reference>
<comment type="caution">
    <text evidence="3">The sequence shown here is derived from an EMBL/GenBank/DDBJ whole genome shotgun (WGS) entry which is preliminary data.</text>
</comment>
<accession>A0AAV5JHY0</accession>
<dbReference type="PANTHER" id="PTHR36073">
    <property type="match status" value="1"/>
</dbReference>
<gene>
    <name evidence="3" type="ORF">SLEP1_g21861</name>
</gene>
<evidence type="ECO:0000313" key="4">
    <source>
        <dbReference type="Proteomes" id="UP001054252"/>
    </source>
</evidence>
<evidence type="ECO:0000313" key="3">
    <source>
        <dbReference type="EMBL" id="GKV10511.1"/>
    </source>
</evidence>
<feature type="transmembrane region" description="Helical" evidence="2">
    <location>
        <begin position="260"/>
        <end position="279"/>
    </location>
</feature>
<keyword evidence="2" id="KW-0812">Transmembrane</keyword>
<keyword evidence="2" id="KW-1133">Transmembrane helix</keyword>
<feature type="transmembrane region" description="Helical" evidence="2">
    <location>
        <begin position="7"/>
        <end position="30"/>
    </location>
</feature>
<organism evidence="3 4">
    <name type="scientific">Rubroshorea leprosula</name>
    <dbReference type="NCBI Taxonomy" id="152421"/>
    <lineage>
        <taxon>Eukaryota</taxon>
        <taxon>Viridiplantae</taxon>
        <taxon>Streptophyta</taxon>
        <taxon>Embryophyta</taxon>
        <taxon>Tracheophyta</taxon>
        <taxon>Spermatophyta</taxon>
        <taxon>Magnoliopsida</taxon>
        <taxon>eudicotyledons</taxon>
        <taxon>Gunneridae</taxon>
        <taxon>Pentapetalae</taxon>
        <taxon>rosids</taxon>
        <taxon>malvids</taxon>
        <taxon>Malvales</taxon>
        <taxon>Dipterocarpaceae</taxon>
        <taxon>Rubroshorea</taxon>
    </lineage>
</organism>
<dbReference type="EMBL" id="BPVZ01000032">
    <property type="protein sequence ID" value="GKV10511.1"/>
    <property type="molecule type" value="Genomic_DNA"/>
</dbReference>
<name>A0AAV5JHY0_9ROSI</name>
<dbReference type="AlphaFoldDB" id="A0AAV5JHY0"/>